<evidence type="ECO:0000256" key="6">
    <source>
        <dbReference type="ARBA" id="ARBA00022989"/>
    </source>
</evidence>
<dbReference type="Pfam" id="PF11984">
    <property type="entry name" value="DUF3485"/>
    <property type="match status" value="1"/>
</dbReference>
<feature type="transmembrane region" description="Helical" evidence="8">
    <location>
        <begin position="258"/>
        <end position="278"/>
    </location>
</feature>
<organism evidence="10 11">
    <name type="scientific">Marinobacter albus</name>
    <dbReference type="NCBI Taxonomy" id="3030833"/>
    <lineage>
        <taxon>Bacteria</taxon>
        <taxon>Pseudomonadati</taxon>
        <taxon>Pseudomonadota</taxon>
        <taxon>Gammaproteobacteria</taxon>
        <taxon>Pseudomonadales</taxon>
        <taxon>Marinobacteraceae</taxon>
        <taxon>Marinobacter</taxon>
    </lineage>
</organism>
<dbReference type="InterPro" id="IPR019127">
    <property type="entry name" value="Exosortase"/>
</dbReference>
<dbReference type="Pfam" id="PF09721">
    <property type="entry name" value="Exosortase_EpsH"/>
    <property type="match status" value="1"/>
</dbReference>
<dbReference type="InterPro" id="IPR013426">
    <property type="entry name" value="EpsH-like"/>
</dbReference>
<dbReference type="NCBIfam" id="TIGR04178">
    <property type="entry name" value="exo_archaeo"/>
    <property type="match status" value="1"/>
</dbReference>
<feature type="transmembrane region" description="Helical" evidence="8">
    <location>
        <begin position="210"/>
        <end position="227"/>
    </location>
</feature>
<dbReference type="NCBIfam" id="TIGR03109">
    <property type="entry name" value="exosort_XrtA"/>
    <property type="match status" value="1"/>
</dbReference>
<dbReference type="InterPro" id="IPR014263">
    <property type="entry name" value="Methanolan_biosynth_EpsI"/>
</dbReference>
<keyword evidence="3" id="KW-0645">Protease</keyword>
<feature type="transmembrane region" description="Helical" evidence="8">
    <location>
        <begin position="145"/>
        <end position="163"/>
    </location>
</feature>
<evidence type="ECO:0000256" key="2">
    <source>
        <dbReference type="ARBA" id="ARBA00022475"/>
    </source>
</evidence>
<gene>
    <name evidence="10" type="ORF">QQF73_08660</name>
</gene>
<evidence type="ECO:0000256" key="7">
    <source>
        <dbReference type="ARBA" id="ARBA00023136"/>
    </source>
</evidence>
<dbReference type="NCBIfam" id="TIGR02914">
    <property type="entry name" value="EpsI_fam"/>
    <property type="match status" value="1"/>
</dbReference>
<keyword evidence="7 8" id="KW-0472">Membrane</keyword>
<protein>
    <submittedName>
        <fullName evidence="10">EpsI family protein</fullName>
    </submittedName>
</protein>
<feature type="domain" description="Methanolan biosynthesis EpsI" evidence="9">
    <location>
        <begin position="263"/>
        <end position="433"/>
    </location>
</feature>
<evidence type="ECO:0000256" key="3">
    <source>
        <dbReference type="ARBA" id="ARBA00022670"/>
    </source>
</evidence>
<evidence type="ECO:0000313" key="10">
    <source>
        <dbReference type="EMBL" id="MDK9557692.1"/>
    </source>
</evidence>
<feature type="transmembrane region" description="Helical" evidence="8">
    <location>
        <begin position="33"/>
        <end position="49"/>
    </location>
</feature>
<dbReference type="Proteomes" id="UP001223547">
    <property type="component" value="Unassembled WGS sequence"/>
</dbReference>
<keyword evidence="5" id="KW-0378">Hydrolase</keyword>
<sequence length="464" mass="52144">MIYNHGYLVLAGTLYLLFVRRHALQKLTINGSPLAIVLLVGASVALLFSQAADIQVFRLLLAPIIILLWGWSIWGRDFLKVAGGPILLLCFAAPIWDDFSPLLQHITVFFNNIFLQIADIEATINEFLITLEVGAFLVEGGCSGVRYLMVALFLGAFYGQLYYRSLRSKVLLIITAGLFSLLANWIRVFGIIAAGHYTNMQTSLVKDHELFGWVIFIIFTLVPVFLISSRLESSPQETTKDEISGTTSGRVGGKHTSVFWPIVASFLLIWPPLVPIALQAKTEKVAQSWHPTLVEADSDWRGPLKHANVWQPDFSDPDIDLSGVYVSNDLKQVQLQITGYRNQSQNKELIFYKNRLFDSADWQLISTEKREIGDAYRQSPNHVNETVIRNKVDRAQVIVWSWYDVGGFLTDSKFEAKVAGAFKKITGDSRGALWALAGRCEVSKSSECEQQRKAFTLFLESFLQ</sequence>
<keyword evidence="11" id="KW-1185">Reference proteome</keyword>
<accession>A0ABT7HCP0</accession>
<name>A0ABT7HCP0_9GAMM</name>
<dbReference type="NCBIfam" id="TIGR02602">
    <property type="entry name" value="8TM_EpsH"/>
    <property type="match status" value="1"/>
</dbReference>
<evidence type="ECO:0000259" key="9">
    <source>
        <dbReference type="Pfam" id="PF11984"/>
    </source>
</evidence>
<dbReference type="InterPro" id="IPR017540">
    <property type="entry name" value="Exosortase-1"/>
</dbReference>
<keyword evidence="4 8" id="KW-0812">Transmembrane</keyword>
<keyword evidence="6 8" id="KW-1133">Transmembrane helix</keyword>
<evidence type="ECO:0000313" key="11">
    <source>
        <dbReference type="Proteomes" id="UP001223547"/>
    </source>
</evidence>
<reference evidence="10 11" key="1">
    <citation type="submission" date="2023-05" db="EMBL/GenBank/DDBJ databases">
        <title>Marinobacter albus sp. nov., a marine bacterium isolated from sand in a coastal intertidal zone of huludao.</title>
        <authorList>
            <person name="Deng T."/>
        </authorList>
    </citation>
    <scope>NUCLEOTIDE SEQUENCE [LARGE SCALE GENOMIC DNA]</scope>
    <source>
        <strain evidence="10 11">M216</strain>
    </source>
</reference>
<comment type="caution">
    <text evidence="10">The sequence shown here is derived from an EMBL/GenBank/DDBJ whole genome shotgun (WGS) entry which is preliminary data.</text>
</comment>
<evidence type="ECO:0000256" key="8">
    <source>
        <dbReference type="SAM" id="Phobius"/>
    </source>
</evidence>
<comment type="subcellular location">
    <subcellularLocation>
        <location evidence="1">Cell membrane</location>
        <topology evidence="1">Multi-pass membrane protein</topology>
    </subcellularLocation>
</comment>
<evidence type="ECO:0000256" key="4">
    <source>
        <dbReference type="ARBA" id="ARBA00022692"/>
    </source>
</evidence>
<dbReference type="InterPro" id="IPR026392">
    <property type="entry name" value="Exo/Archaeosortase_dom"/>
</dbReference>
<feature type="transmembrane region" description="Helical" evidence="8">
    <location>
        <begin position="56"/>
        <end position="74"/>
    </location>
</feature>
<proteinExistence type="predicted"/>
<dbReference type="EMBL" id="JASSQD010000001">
    <property type="protein sequence ID" value="MDK9557692.1"/>
    <property type="molecule type" value="Genomic_DNA"/>
</dbReference>
<feature type="transmembrane region" description="Helical" evidence="8">
    <location>
        <begin position="170"/>
        <end position="198"/>
    </location>
</feature>
<evidence type="ECO:0000256" key="1">
    <source>
        <dbReference type="ARBA" id="ARBA00004651"/>
    </source>
</evidence>
<keyword evidence="2" id="KW-1003">Cell membrane</keyword>
<evidence type="ECO:0000256" key="5">
    <source>
        <dbReference type="ARBA" id="ARBA00022801"/>
    </source>
</evidence>